<dbReference type="Proteomes" id="UP000018948">
    <property type="component" value="Unassembled WGS sequence"/>
</dbReference>
<dbReference type="EMBL" id="ANIY01003400">
    <property type="protein sequence ID" value="ETP35857.1"/>
    <property type="molecule type" value="Genomic_DNA"/>
</dbReference>
<evidence type="ECO:0000256" key="1">
    <source>
        <dbReference type="SAM" id="MobiDB-lite"/>
    </source>
</evidence>
<feature type="compositionally biased region" description="Low complexity" evidence="1">
    <location>
        <begin position="108"/>
        <end position="140"/>
    </location>
</feature>
<protein>
    <submittedName>
        <fullName evidence="2">Uncharacterized protein</fullName>
    </submittedName>
</protein>
<name>W2YM05_PHYNI</name>
<evidence type="ECO:0000313" key="3">
    <source>
        <dbReference type="Proteomes" id="UP000018948"/>
    </source>
</evidence>
<reference evidence="2 3" key="1">
    <citation type="submission" date="2013-11" db="EMBL/GenBank/DDBJ databases">
        <title>The Genome Sequence of Phytophthora parasitica P10297.</title>
        <authorList>
            <consortium name="The Broad Institute Genomics Platform"/>
            <person name="Russ C."/>
            <person name="Tyler B."/>
            <person name="Panabieres F."/>
            <person name="Shan W."/>
            <person name="Tripathy S."/>
            <person name="Grunwald N."/>
            <person name="Machado M."/>
            <person name="Johnson C.S."/>
            <person name="Walker B."/>
            <person name="Young S.K."/>
            <person name="Zeng Q."/>
            <person name="Gargeya S."/>
            <person name="Fitzgerald M."/>
            <person name="Haas B."/>
            <person name="Abouelleil A."/>
            <person name="Allen A.W."/>
            <person name="Alvarado L."/>
            <person name="Arachchi H.M."/>
            <person name="Berlin A.M."/>
            <person name="Chapman S.B."/>
            <person name="Gainer-Dewar J."/>
            <person name="Goldberg J."/>
            <person name="Griggs A."/>
            <person name="Gujja S."/>
            <person name="Hansen M."/>
            <person name="Howarth C."/>
            <person name="Imamovic A."/>
            <person name="Ireland A."/>
            <person name="Larimer J."/>
            <person name="McCowan C."/>
            <person name="Murphy C."/>
            <person name="Pearson M."/>
            <person name="Poon T.W."/>
            <person name="Priest M."/>
            <person name="Roberts A."/>
            <person name="Saif S."/>
            <person name="Shea T."/>
            <person name="Sisk P."/>
            <person name="Sykes S."/>
            <person name="Wortman J."/>
            <person name="Nusbaum C."/>
            <person name="Birren B."/>
        </authorList>
    </citation>
    <scope>NUCLEOTIDE SEQUENCE [LARGE SCALE GENOMIC DNA]</scope>
    <source>
        <strain evidence="2 3">P10297</strain>
    </source>
</reference>
<dbReference type="PANTHER" id="PTHR37069">
    <property type="entry name" value="DDE_TNP_1_7 DOMAIN-CONTAINING PROTEIN"/>
    <property type="match status" value="1"/>
</dbReference>
<feature type="region of interest" description="Disordered" evidence="1">
    <location>
        <begin position="74"/>
        <end position="161"/>
    </location>
</feature>
<feature type="compositionally biased region" description="Low complexity" evidence="1">
    <location>
        <begin position="149"/>
        <end position="161"/>
    </location>
</feature>
<organism evidence="2 3">
    <name type="scientific">Phytophthora nicotianae P10297</name>
    <dbReference type="NCBI Taxonomy" id="1317064"/>
    <lineage>
        <taxon>Eukaryota</taxon>
        <taxon>Sar</taxon>
        <taxon>Stramenopiles</taxon>
        <taxon>Oomycota</taxon>
        <taxon>Peronosporomycetes</taxon>
        <taxon>Peronosporales</taxon>
        <taxon>Peronosporaceae</taxon>
        <taxon>Phytophthora</taxon>
    </lineage>
</organism>
<sequence>MEKTFKQLWRELCKQGWTPKPSTGLSSDHRYVCPRRSVKGKDGVDYFTGEKAQLEFARQRGWLEYCVIAGTTPPSPSSIALTAPPADGGACDDRSTSSTADRVERETAPTTTPPAKENVPATRTSAATATTVAGTTQARASSPVTLTNTAQARPSTAAARPATAQVRTASVATRDATLLARIVRPVTLASTAKASSVILSDTAEENTMTLPLHLDTAEGHAAVQEEEKDSFPLCPSVNGLKMRMQMIPISVTDDIDTEDYIHEVMDAEVDLASDAADDALSDNDDGLDDGDFF</sequence>
<gene>
    <name evidence="2" type="ORF">F442_16073</name>
</gene>
<proteinExistence type="predicted"/>
<dbReference type="PANTHER" id="PTHR37069:SF2">
    <property type="entry name" value="PIGGYBAC TRANSPOSABLE ELEMENT-DERIVED PROTEIN DOMAIN-CONTAINING PROTEIN"/>
    <property type="match status" value="1"/>
</dbReference>
<dbReference type="AlphaFoldDB" id="W2YM05"/>
<comment type="caution">
    <text evidence="2">The sequence shown here is derived from an EMBL/GenBank/DDBJ whole genome shotgun (WGS) entry which is preliminary data.</text>
</comment>
<accession>W2YM05</accession>
<feature type="compositionally biased region" description="Basic and acidic residues" evidence="1">
    <location>
        <begin position="91"/>
        <end position="107"/>
    </location>
</feature>
<evidence type="ECO:0000313" key="2">
    <source>
        <dbReference type="EMBL" id="ETP35857.1"/>
    </source>
</evidence>